<dbReference type="FunFam" id="3.30.420.10:FF:000032">
    <property type="entry name" value="Retrovirus-related Pol polyprotein from transposon 297-like Protein"/>
    <property type="match status" value="1"/>
</dbReference>
<dbReference type="AlphaFoldDB" id="A0AAV6V3J4"/>
<accession>A0AAV6V3J4</accession>
<evidence type="ECO:0000313" key="2">
    <source>
        <dbReference type="EMBL" id="KAG8191204.1"/>
    </source>
</evidence>
<keyword evidence="3" id="KW-1185">Reference proteome</keyword>
<dbReference type="Pfam" id="PF22938">
    <property type="entry name" value="Integrase_p58_C"/>
    <property type="match status" value="1"/>
</dbReference>
<sequence>MCNRRKAHKPHFVVPLQRRPISDGPATHLSVDFVGPLPVTEKGNRYALFFTDFFTRYTVAFPTSNMTSETVAHCLIDYISKFGCPRLITSDRGSSFVSEATKYVYNALGIRHITTTPYHSSANGTNERCHFTIEDNLAYLVNETATDWDIKINFALLAYNSSLHLSTGFSPCYLMFGREFQPSSLMDFNTQRSYSEVDSFAKELVSDLQLTYKTVRENLTKAAQSMEERVLKQSKQKSIKVGDQVFLHYPSLGNSSSRKFAMPNKGPFCVIAQVSPVTFQIQSVNNSSEVQTVHINRLSPYTPRHTFSEDMISPVRPNIHSDQTLIKQAQVNDTVPTVNISTGNPVPTNSHGYNLRKRGDGFVVPL</sequence>
<dbReference type="PANTHER" id="PTHR37984">
    <property type="entry name" value="PROTEIN CBG26694"/>
    <property type="match status" value="1"/>
</dbReference>
<reference evidence="2 3" key="1">
    <citation type="journal article" date="2022" name="Nat. Ecol. Evol.">
        <title>A masculinizing supergene underlies an exaggerated male reproductive morph in a spider.</title>
        <authorList>
            <person name="Hendrickx F."/>
            <person name="De Corte Z."/>
            <person name="Sonet G."/>
            <person name="Van Belleghem S.M."/>
            <person name="Kostlbacher S."/>
            <person name="Vangestel C."/>
        </authorList>
    </citation>
    <scope>NUCLEOTIDE SEQUENCE [LARGE SCALE GENOMIC DNA]</scope>
    <source>
        <strain evidence="2">W744_W776</strain>
    </source>
</reference>
<dbReference type="EMBL" id="JAFNEN010000164">
    <property type="protein sequence ID" value="KAG8191204.1"/>
    <property type="molecule type" value="Genomic_DNA"/>
</dbReference>
<dbReference type="Proteomes" id="UP000827092">
    <property type="component" value="Unassembled WGS sequence"/>
</dbReference>
<feature type="domain" description="Integrase catalytic" evidence="1">
    <location>
        <begin position="21"/>
        <end position="179"/>
    </location>
</feature>
<evidence type="ECO:0000313" key="3">
    <source>
        <dbReference type="Proteomes" id="UP000827092"/>
    </source>
</evidence>
<dbReference type="GO" id="GO:0015074">
    <property type="term" value="P:DNA integration"/>
    <property type="evidence" value="ECO:0007669"/>
    <property type="project" value="InterPro"/>
</dbReference>
<dbReference type="InterPro" id="IPR001584">
    <property type="entry name" value="Integrase_cat-core"/>
</dbReference>
<dbReference type="InterPro" id="IPR050951">
    <property type="entry name" value="Retrovirus_Pol_polyprotein"/>
</dbReference>
<dbReference type="InterPro" id="IPR054465">
    <property type="entry name" value="Integrase_p58-like_C"/>
</dbReference>
<dbReference type="Pfam" id="PF00665">
    <property type="entry name" value="rve"/>
    <property type="match status" value="1"/>
</dbReference>
<organism evidence="2 3">
    <name type="scientific">Oedothorax gibbosus</name>
    <dbReference type="NCBI Taxonomy" id="931172"/>
    <lineage>
        <taxon>Eukaryota</taxon>
        <taxon>Metazoa</taxon>
        <taxon>Ecdysozoa</taxon>
        <taxon>Arthropoda</taxon>
        <taxon>Chelicerata</taxon>
        <taxon>Arachnida</taxon>
        <taxon>Araneae</taxon>
        <taxon>Araneomorphae</taxon>
        <taxon>Entelegynae</taxon>
        <taxon>Araneoidea</taxon>
        <taxon>Linyphiidae</taxon>
        <taxon>Erigoninae</taxon>
        <taxon>Oedothorax</taxon>
    </lineage>
</organism>
<dbReference type="GO" id="GO:0003676">
    <property type="term" value="F:nucleic acid binding"/>
    <property type="evidence" value="ECO:0007669"/>
    <property type="project" value="InterPro"/>
</dbReference>
<dbReference type="PROSITE" id="PS50994">
    <property type="entry name" value="INTEGRASE"/>
    <property type="match status" value="1"/>
</dbReference>
<name>A0AAV6V3J4_9ARAC</name>
<protein>
    <recommendedName>
        <fullName evidence="1">Integrase catalytic domain-containing protein</fullName>
    </recommendedName>
</protein>
<gene>
    <name evidence="2" type="ORF">JTE90_011887</name>
</gene>
<proteinExistence type="predicted"/>
<dbReference type="InterPro" id="IPR012337">
    <property type="entry name" value="RNaseH-like_sf"/>
</dbReference>
<evidence type="ECO:0000259" key="1">
    <source>
        <dbReference type="PROSITE" id="PS50994"/>
    </source>
</evidence>
<dbReference type="Gene3D" id="3.30.420.10">
    <property type="entry name" value="Ribonuclease H-like superfamily/Ribonuclease H"/>
    <property type="match status" value="1"/>
</dbReference>
<dbReference type="SUPFAM" id="SSF53098">
    <property type="entry name" value="Ribonuclease H-like"/>
    <property type="match status" value="1"/>
</dbReference>
<comment type="caution">
    <text evidence="2">The sequence shown here is derived from an EMBL/GenBank/DDBJ whole genome shotgun (WGS) entry which is preliminary data.</text>
</comment>
<dbReference type="InterPro" id="IPR036397">
    <property type="entry name" value="RNaseH_sf"/>
</dbReference>
<dbReference type="PANTHER" id="PTHR37984:SF5">
    <property type="entry name" value="PROTEIN NYNRIN-LIKE"/>
    <property type="match status" value="1"/>
</dbReference>